<dbReference type="EMBL" id="GL379817">
    <property type="protein sequence ID" value="EGT46350.1"/>
    <property type="molecule type" value="Genomic_DNA"/>
</dbReference>
<gene>
    <name evidence="3" type="ORF">CAEBREN_00593</name>
</gene>
<dbReference type="AlphaFoldDB" id="G0MWZ5"/>
<evidence type="ECO:0000256" key="1">
    <source>
        <dbReference type="SAM" id="MobiDB-lite"/>
    </source>
</evidence>
<dbReference type="Gene3D" id="3.60.10.10">
    <property type="entry name" value="Endonuclease/exonuclease/phosphatase"/>
    <property type="match status" value="1"/>
</dbReference>
<evidence type="ECO:0000259" key="2">
    <source>
        <dbReference type="Pfam" id="PF03372"/>
    </source>
</evidence>
<feature type="region of interest" description="Disordered" evidence="1">
    <location>
        <begin position="1"/>
        <end position="22"/>
    </location>
</feature>
<accession>G0MWZ5</accession>
<reference evidence="4" key="1">
    <citation type="submission" date="2011-07" db="EMBL/GenBank/DDBJ databases">
        <authorList>
            <consortium name="Caenorhabditis brenneri Sequencing and Analysis Consortium"/>
            <person name="Wilson R.K."/>
        </authorList>
    </citation>
    <scope>NUCLEOTIDE SEQUENCE [LARGE SCALE GENOMIC DNA]</scope>
    <source>
        <strain evidence="4">PB2801</strain>
    </source>
</reference>
<protein>
    <recommendedName>
        <fullName evidence="2">Endonuclease/exonuclease/phosphatase domain-containing protein</fullName>
    </recommendedName>
</protein>
<keyword evidence="4" id="KW-1185">Reference proteome</keyword>
<dbReference type="SUPFAM" id="SSF56219">
    <property type="entry name" value="DNase I-like"/>
    <property type="match status" value="1"/>
</dbReference>
<dbReference type="InterPro" id="IPR005135">
    <property type="entry name" value="Endo/exonuclease/phosphatase"/>
</dbReference>
<dbReference type="GO" id="GO:0003824">
    <property type="term" value="F:catalytic activity"/>
    <property type="evidence" value="ECO:0007669"/>
    <property type="project" value="InterPro"/>
</dbReference>
<dbReference type="InParanoid" id="G0MWZ5"/>
<dbReference type="OMA" id="CISKEYE"/>
<name>G0MWZ5_CAEBE</name>
<proteinExistence type="predicted"/>
<evidence type="ECO:0000313" key="4">
    <source>
        <dbReference type="Proteomes" id="UP000008068"/>
    </source>
</evidence>
<organism evidence="4">
    <name type="scientific">Caenorhabditis brenneri</name>
    <name type="common">Nematode worm</name>
    <dbReference type="NCBI Taxonomy" id="135651"/>
    <lineage>
        <taxon>Eukaryota</taxon>
        <taxon>Metazoa</taxon>
        <taxon>Ecdysozoa</taxon>
        <taxon>Nematoda</taxon>
        <taxon>Chromadorea</taxon>
        <taxon>Rhabditida</taxon>
        <taxon>Rhabditina</taxon>
        <taxon>Rhabditomorpha</taxon>
        <taxon>Rhabditoidea</taxon>
        <taxon>Rhabditidae</taxon>
        <taxon>Peloderinae</taxon>
        <taxon>Caenorhabditis</taxon>
    </lineage>
</organism>
<feature type="compositionally biased region" description="Polar residues" evidence="1">
    <location>
        <begin position="1"/>
        <end position="16"/>
    </location>
</feature>
<feature type="domain" description="Endonuclease/exonuclease/phosphatase" evidence="2">
    <location>
        <begin position="35"/>
        <end position="209"/>
    </location>
</feature>
<dbReference type="HOGENOM" id="CLU_000680_32_3_1"/>
<dbReference type="InterPro" id="IPR036691">
    <property type="entry name" value="Endo/exonu/phosph_ase_sf"/>
</dbReference>
<dbReference type="Proteomes" id="UP000008068">
    <property type="component" value="Unassembled WGS sequence"/>
</dbReference>
<sequence>MATGTSAADGSQSSGPANDKQATAVKELDENLRLGSWNCRSIQTTSSYERIQVLNYCRDSGCDIIALQETCHNDKQDHVFEDYEVMFVERKKEIVNGKNRLVEGDRGLAFMVKRNKFQSVENPKRLSSRIGLLRFKMNDVNVSLFNIYAPVCKSMKKIEEADDTEEDEGESANREIAKKFYDELSKFYKKEKEDPKRILIICGDLNAFPKNASLGLCEPWVMSNVYGSWNDHGDILLNFLQSNGIYHLNSRFEKRKESKWTWKNSIFTELDGFLSNRMDLVTDIDTFPKKFKINDHRMIVSNWKISKKREDKILKLKKYENVDNSDLISTILKPTVEMEPDVGEIKILKMKDGTETEDAAEIKEIVQLHFKKRYDDPTFHQEVLKENNLQLNEITREDVKNELDKLGPLSPHAIRELKKLQKKLKVSGRTDLLEHIAKNLKSLANNQKLIFHIPTQAVHSKEIEEFDFKKTSSIFTDIYSNILARKCLSTLQAYIHPDEKRSNDFETYRKDKAVEKKFLLTMLLEKRRESPLYILFVTLDKPSETVKISSVLECLRKAKVSNSIISEFSSLLTTQAQINIGRESPITFKKTRGLHIGDVATSLLLETVMRTFVKENIPLLDYYESKDDCTNFIHYDDRLVISNTDIDCIMKHLTTLKLLSKEHGISFGRIDLLKTAAKGSKSSFMIDNQIFKPEKELANRIHLFFDRLIGVEDTLSVELPRKNRKAWEVVHRTYSSAMDVTAKQNFFNDKVIPVFFSNCETWTPTAKEYVGIKEYLVLFKQHLGIVDYEFDPKQYITYKKCRLYDHLRIGKDRKCFTIISSSGVKIAPARAWINDIRDPVKKYEEGDENQWKEFMKDCREKAFPTG</sequence>
<dbReference type="OrthoDB" id="5873297at2759"/>
<evidence type="ECO:0000313" key="3">
    <source>
        <dbReference type="EMBL" id="EGT46350.1"/>
    </source>
</evidence>
<dbReference type="STRING" id="135651.G0MWZ5"/>
<dbReference type="Pfam" id="PF03372">
    <property type="entry name" value="Exo_endo_phos"/>
    <property type="match status" value="1"/>
</dbReference>
<dbReference type="eggNOG" id="KOG1075">
    <property type="taxonomic scope" value="Eukaryota"/>
</dbReference>